<gene>
    <name evidence="1" type="ORF">PISMIDRAFT_686881</name>
</gene>
<accession>A0A0C9XU81</accession>
<evidence type="ECO:0000313" key="2">
    <source>
        <dbReference type="Proteomes" id="UP000054018"/>
    </source>
</evidence>
<dbReference type="HOGENOM" id="CLU_3107267_0_0_1"/>
<dbReference type="Proteomes" id="UP000054018">
    <property type="component" value="Unassembled WGS sequence"/>
</dbReference>
<organism evidence="1 2">
    <name type="scientific">Pisolithus microcarpus 441</name>
    <dbReference type="NCBI Taxonomy" id="765257"/>
    <lineage>
        <taxon>Eukaryota</taxon>
        <taxon>Fungi</taxon>
        <taxon>Dikarya</taxon>
        <taxon>Basidiomycota</taxon>
        <taxon>Agaricomycotina</taxon>
        <taxon>Agaricomycetes</taxon>
        <taxon>Agaricomycetidae</taxon>
        <taxon>Boletales</taxon>
        <taxon>Sclerodermatineae</taxon>
        <taxon>Pisolithaceae</taxon>
        <taxon>Pisolithus</taxon>
    </lineage>
</organism>
<reference evidence="2" key="2">
    <citation type="submission" date="2015-01" db="EMBL/GenBank/DDBJ databases">
        <title>Evolutionary Origins and Diversification of the Mycorrhizal Mutualists.</title>
        <authorList>
            <consortium name="DOE Joint Genome Institute"/>
            <consortium name="Mycorrhizal Genomics Consortium"/>
            <person name="Kohler A."/>
            <person name="Kuo A."/>
            <person name="Nagy L.G."/>
            <person name="Floudas D."/>
            <person name="Copeland A."/>
            <person name="Barry K.W."/>
            <person name="Cichocki N."/>
            <person name="Veneault-Fourrey C."/>
            <person name="LaButti K."/>
            <person name="Lindquist E.A."/>
            <person name="Lipzen A."/>
            <person name="Lundell T."/>
            <person name="Morin E."/>
            <person name="Murat C."/>
            <person name="Riley R."/>
            <person name="Ohm R."/>
            <person name="Sun H."/>
            <person name="Tunlid A."/>
            <person name="Henrissat B."/>
            <person name="Grigoriev I.V."/>
            <person name="Hibbett D.S."/>
            <person name="Martin F."/>
        </authorList>
    </citation>
    <scope>NUCLEOTIDE SEQUENCE [LARGE SCALE GENOMIC DNA]</scope>
    <source>
        <strain evidence="2">441</strain>
    </source>
</reference>
<dbReference type="EMBL" id="KN833872">
    <property type="protein sequence ID" value="KIK15935.1"/>
    <property type="molecule type" value="Genomic_DNA"/>
</dbReference>
<proteinExistence type="predicted"/>
<keyword evidence="2" id="KW-1185">Reference proteome</keyword>
<protein>
    <submittedName>
        <fullName evidence="1">Unplaced genomic scaffold scaffold_188, whole genome shotgun sequence</fullName>
    </submittedName>
</protein>
<dbReference type="AlphaFoldDB" id="A0A0C9XU81"/>
<sequence>MSMDKKEVISYSFEYDTAPQPIFRPILKPRGEVWINHQDLFRGQNLMLSSC</sequence>
<name>A0A0C9XU81_9AGAM</name>
<evidence type="ECO:0000313" key="1">
    <source>
        <dbReference type="EMBL" id="KIK15935.1"/>
    </source>
</evidence>
<reference evidence="1 2" key="1">
    <citation type="submission" date="2014-04" db="EMBL/GenBank/DDBJ databases">
        <authorList>
            <consortium name="DOE Joint Genome Institute"/>
            <person name="Kuo A."/>
            <person name="Kohler A."/>
            <person name="Costa M.D."/>
            <person name="Nagy L.G."/>
            <person name="Floudas D."/>
            <person name="Copeland A."/>
            <person name="Barry K.W."/>
            <person name="Cichocki N."/>
            <person name="Veneault-Fourrey C."/>
            <person name="LaButti K."/>
            <person name="Lindquist E.A."/>
            <person name="Lipzen A."/>
            <person name="Lundell T."/>
            <person name="Morin E."/>
            <person name="Murat C."/>
            <person name="Sun H."/>
            <person name="Tunlid A."/>
            <person name="Henrissat B."/>
            <person name="Grigoriev I.V."/>
            <person name="Hibbett D.S."/>
            <person name="Martin F."/>
            <person name="Nordberg H.P."/>
            <person name="Cantor M.N."/>
            <person name="Hua S.X."/>
        </authorList>
    </citation>
    <scope>NUCLEOTIDE SEQUENCE [LARGE SCALE GENOMIC DNA]</scope>
    <source>
        <strain evidence="1 2">441</strain>
    </source>
</reference>